<dbReference type="Gene3D" id="2.130.10.10">
    <property type="entry name" value="YVTN repeat-like/Quinoprotein amine dehydrogenase"/>
    <property type="match status" value="1"/>
</dbReference>
<comment type="caution">
    <text evidence="3">The sequence shown here is derived from an EMBL/GenBank/DDBJ whole genome shotgun (WGS) entry which is preliminary data.</text>
</comment>
<dbReference type="Proteomes" id="UP001597011">
    <property type="component" value="Unassembled WGS sequence"/>
</dbReference>
<dbReference type="SUPFAM" id="SSF51004">
    <property type="entry name" value="C-terminal (heme d1) domain of cytochrome cd1-nitrite reductase"/>
    <property type="match status" value="1"/>
</dbReference>
<evidence type="ECO:0000313" key="3">
    <source>
        <dbReference type="EMBL" id="MFD0835684.1"/>
    </source>
</evidence>
<evidence type="ECO:0000313" key="4">
    <source>
        <dbReference type="Proteomes" id="UP001597011"/>
    </source>
</evidence>
<keyword evidence="2" id="KW-0313">Glucose metabolism</keyword>
<dbReference type="RefSeq" id="WP_379941019.1">
    <property type="nucleotide sequence ID" value="NZ_JBHTIB010000008.1"/>
</dbReference>
<protein>
    <submittedName>
        <fullName evidence="3">Lactonase family protein</fullName>
    </submittedName>
</protein>
<name>A0ABW3BRD4_9FLAO</name>
<dbReference type="Pfam" id="PF10282">
    <property type="entry name" value="Lactonase"/>
    <property type="match status" value="1"/>
</dbReference>
<reference evidence="4" key="1">
    <citation type="journal article" date="2019" name="Int. J. Syst. Evol. Microbiol.">
        <title>The Global Catalogue of Microorganisms (GCM) 10K type strain sequencing project: providing services to taxonomists for standard genome sequencing and annotation.</title>
        <authorList>
            <consortium name="The Broad Institute Genomics Platform"/>
            <consortium name="The Broad Institute Genome Sequencing Center for Infectious Disease"/>
            <person name="Wu L."/>
            <person name="Ma J."/>
        </authorList>
    </citation>
    <scope>NUCLEOTIDE SEQUENCE [LARGE SCALE GENOMIC DNA]</scope>
    <source>
        <strain evidence="4">CCUG 60529</strain>
    </source>
</reference>
<dbReference type="PANTHER" id="PTHR30344">
    <property type="entry name" value="6-PHOSPHOGLUCONOLACTONASE-RELATED"/>
    <property type="match status" value="1"/>
</dbReference>
<keyword evidence="2" id="KW-0119">Carbohydrate metabolism</keyword>
<proteinExistence type="inferred from homology"/>
<dbReference type="InterPro" id="IPR050282">
    <property type="entry name" value="Cycloisomerase_2"/>
</dbReference>
<evidence type="ECO:0000256" key="1">
    <source>
        <dbReference type="ARBA" id="ARBA00005564"/>
    </source>
</evidence>
<accession>A0ABW3BRD4</accession>
<sequence length="391" mass="44036">MNLYFSVVRKIQKKSIWFLVLTIGFGFLISCSHHDSKTLLFVGSFTDKKPGEGIHVYEFNNNTGEATLKFTVDRITNTSFLRLSPNGKNLYSVVDSQMDYNGKVAAFSVDYKTGELFLLNTQDCGGRNPAHLQIDKTGKYLVNSNYTDPSLSVFRINNDGSLNPYNQLITFKDSSIVKERQETAHIHSSNFSPDNNMLFAQDLGSDKIRSFKLVPENQDTTLQNENSLKTKPGSGPRHFTFHPNGKFGFGITELSGKITVYNYKNNSLEFIEDYPSYQQNQAIYRAADIHISPDGKFLYTSNRGPEEDSIAIFSINLDNGKLSLVGHESTFGQHPRNFAITPDGKFLLVANQFSSNIVIFRRDFKTGKLQKLSKEISVNSPASLQIFTYNL</sequence>
<dbReference type="InterPro" id="IPR019405">
    <property type="entry name" value="Lactonase_7-beta_prop"/>
</dbReference>
<organism evidence="3 4">
    <name type="scientific">Mariniflexile aquimaris</name>
    <dbReference type="NCBI Taxonomy" id="881009"/>
    <lineage>
        <taxon>Bacteria</taxon>
        <taxon>Pseudomonadati</taxon>
        <taxon>Bacteroidota</taxon>
        <taxon>Flavobacteriia</taxon>
        <taxon>Flavobacteriales</taxon>
        <taxon>Flavobacteriaceae</taxon>
        <taxon>Mariniflexile</taxon>
    </lineage>
</organism>
<dbReference type="InterPro" id="IPR015943">
    <property type="entry name" value="WD40/YVTN_repeat-like_dom_sf"/>
</dbReference>
<keyword evidence="4" id="KW-1185">Reference proteome</keyword>
<gene>
    <name evidence="3" type="ORF">ACFQ0I_07920</name>
</gene>
<comment type="similarity">
    <text evidence="1">Belongs to the cycloisomerase 2 family.</text>
</comment>
<evidence type="ECO:0000256" key="2">
    <source>
        <dbReference type="ARBA" id="ARBA00022526"/>
    </source>
</evidence>
<dbReference type="EMBL" id="JBHTIB010000008">
    <property type="protein sequence ID" value="MFD0835684.1"/>
    <property type="molecule type" value="Genomic_DNA"/>
</dbReference>
<dbReference type="InterPro" id="IPR011048">
    <property type="entry name" value="Haem_d1_sf"/>
</dbReference>
<dbReference type="PANTHER" id="PTHR30344:SF1">
    <property type="entry name" value="6-PHOSPHOGLUCONOLACTONASE"/>
    <property type="match status" value="1"/>
</dbReference>